<evidence type="ECO:0000313" key="3">
    <source>
        <dbReference type="Proteomes" id="UP000535543"/>
    </source>
</evidence>
<dbReference type="AlphaFoldDB" id="A0A848KJL8"/>
<reference evidence="2 3" key="2">
    <citation type="submission" date="2020-06" db="EMBL/GenBank/DDBJ databases">
        <title>Antribacter stalactiti gen. nov., sp. nov., a new member of the family Nacardiaceae isolated from a cave.</title>
        <authorList>
            <person name="Kim I.S."/>
        </authorList>
    </citation>
    <scope>NUCLEOTIDE SEQUENCE [LARGE SCALE GENOMIC DNA]</scope>
    <source>
        <strain evidence="2 3">YC2-7</strain>
    </source>
</reference>
<dbReference type="RefSeq" id="WP_169592418.1">
    <property type="nucleotide sequence ID" value="NZ_VCQU01000010.1"/>
</dbReference>
<evidence type="ECO:0000256" key="1">
    <source>
        <dbReference type="SAM" id="SignalP"/>
    </source>
</evidence>
<evidence type="ECO:0000313" key="2">
    <source>
        <dbReference type="EMBL" id="NMN98311.1"/>
    </source>
</evidence>
<feature type="chain" id="PRO_5032814029" evidence="1">
    <location>
        <begin position="22"/>
        <end position="107"/>
    </location>
</feature>
<name>A0A848KJL8_9NOCA</name>
<keyword evidence="3" id="KW-1185">Reference proteome</keyword>
<dbReference type="EMBL" id="VCQU01000010">
    <property type="protein sequence ID" value="NMN98311.1"/>
    <property type="molecule type" value="Genomic_DNA"/>
</dbReference>
<accession>A0A848KJL8</accession>
<keyword evidence="1" id="KW-0732">Signal</keyword>
<proteinExistence type="predicted"/>
<dbReference type="Proteomes" id="UP000535543">
    <property type="component" value="Unassembled WGS sequence"/>
</dbReference>
<protein>
    <submittedName>
        <fullName evidence="2">Uncharacterized protein</fullName>
    </submittedName>
</protein>
<sequence>MIIGVAAVAALPLFLPATAEAAGYASFSTDGSLLRAVVTGVNPPSGVCYMVAEGPTHLSRSLSSNFGANSVTIDFAGAPDGDYNVRIDCPDVSNATSVKWNNGLLER</sequence>
<organism evidence="2 3">
    <name type="scientific">Antrihabitans stalactiti</name>
    <dbReference type="NCBI Taxonomy" id="2584121"/>
    <lineage>
        <taxon>Bacteria</taxon>
        <taxon>Bacillati</taxon>
        <taxon>Actinomycetota</taxon>
        <taxon>Actinomycetes</taxon>
        <taxon>Mycobacteriales</taxon>
        <taxon>Nocardiaceae</taxon>
        <taxon>Antrihabitans</taxon>
    </lineage>
</organism>
<reference evidence="2 3" key="1">
    <citation type="submission" date="2019-05" db="EMBL/GenBank/DDBJ databases">
        <authorList>
            <person name="Lee S.D."/>
        </authorList>
    </citation>
    <scope>NUCLEOTIDE SEQUENCE [LARGE SCALE GENOMIC DNA]</scope>
    <source>
        <strain evidence="2 3">YC2-7</strain>
    </source>
</reference>
<comment type="caution">
    <text evidence="2">The sequence shown here is derived from an EMBL/GenBank/DDBJ whole genome shotgun (WGS) entry which is preliminary data.</text>
</comment>
<feature type="signal peptide" evidence="1">
    <location>
        <begin position="1"/>
        <end position="21"/>
    </location>
</feature>
<gene>
    <name evidence="2" type="ORF">FGL95_25020</name>
</gene>